<dbReference type="Pfam" id="PF12724">
    <property type="entry name" value="Flavodoxin_5"/>
    <property type="match status" value="1"/>
</dbReference>
<dbReference type="GO" id="GO:0005886">
    <property type="term" value="C:plasma membrane"/>
    <property type="evidence" value="ECO:0007669"/>
    <property type="project" value="UniProtKB-SubCell"/>
</dbReference>
<comment type="subcellular location">
    <subcellularLocation>
        <location evidence="7">Cell membrane</location>
        <topology evidence="7">Peripheral membrane protein</topology>
    </subcellularLocation>
</comment>
<dbReference type="InterPro" id="IPR044264">
    <property type="entry name" value="HemG"/>
</dbReference>
<evidence type="ECO:0000313" key="9">
    <source>
        <dbReference type="EMBL" id="CDG49257.1"/>
    </source>
</evidence>
<keyword evidence="3 7" id="KW-0547">Nucleotide-binding</keyword>
<dbReference type="GO" id="GO:0006782">
    <property type="term" value="P:protoporphyrinogen IX biosynthetic process"/>
    <property type="evidence" value="ECO:0007669"/>
    <property type="project" value="UniProtKB-UniRule"/>
</dbReference>
<comment type="pathway">
    <text evidence="7">Porphyrin-containing compound metabolism; protoporphyrin-IX biosynthesis; protoporphyrin-IX from protoporphyrinogen-IX: step 1/1.</text>
</comment>
<dbReference type="OrthoDB" id="9795729at2"/>
<feature type="domain" description="Flavodoxin" evidence="8">
    <location>
        <begin position="4"/>
        <end position="152"/>
    </location>
</feature>
<evidence type="ECO:0000256" key="2">
    <source>
        <dbReference type="ARBA" id="ARBA00022643"/>
    </source>
</evidence>
<keyword evidence="5" id="KW-0472">Membrane</keyword>
<evidence type="ECO:0000256" key="3">
    <source>
        <dbReference type="ARBA" id="ARBA00022741"/>
    </source>
</evidence>
<dbReference type="InterPro" id="IPR029039">
    <property type="entry name" value="Flavoprotein-like_sf"/>
</dbReference>
<dbReference type="UniPathway" id="UPA00251">
    <property type="reaction ID" value="UER00324"/>
</dbReference>
<keyword evidence="7" id="KW-1003">Cell membrane</keyword>
<sequence>MKALILYSGRDGQTLSIASYIASKLQDRLRCEVIDLLQAENVDLSQYQQVMIGASIRYGHFNSALDKFVKHRAEQLNQMPSAFFAVNLTARKPEKRSPQTNVYTRKFLLASPWQPKQCMVFAGALRYPRYRWFDRIMIQFIMCMTGGETDTSKEVEYTDWQQVERFAQEFSQIKYEKRPKFVTFTPLA</sequence>
<dbReference type="GO" id="GO:0070819">
    <property type="term" value="F:menaquinone-dependent protoporphyrinogen oxidase activity"/>
    <property type="evidence" value="ECO:0007669"/>
    <property type="project" value="UniProtKB-UniRule"/>
</dbReference>
<dbReference type="InterPro" id="IPR052200">
    <property type="entry name" value="Protoporphyrinogen_IX_DH"/>
</dbReference>
<comment type="function">
    <text evidence="7">Catalyzes the 6-electron oxidation of protoporphyrinogen IX to form protoporphyrin IX; under anaerobic conditions uses menaquinone as an electron acceptor, under aerobic conditions uses ubiquinone as an electron acceptor.</text>
</comment>
<comment type="cofactor">
    <cofactor evidence="7">
        <name>FMN</name>
        <dbReference type="ChEBI" id="CHEBI:58210"/>
    </cofactor>
    <text evidence="7">Binds 1 FMN non-covalently per subunit.</text>
</comment>
<dbReference type="GeneID" id="93737649"/>
<dbReference type="Gene3D" id="3.40.50.360">
    <property type="match status" value="1"/>
</dbReference>
<evidence type="ECO:0000256" key="6">
    <source>
        <dbReference type="ARBA" id="ARBA00023244"/>
    </source>
</evidence>
<comment type="catalytic activity">
    <reaction evidence="7">
        <text>protoporphyrinogen IX + 3 a menaquinone = protoporphyrin IX + 3 a menaquinol</text>
        <dbReference type="Rhea" id="RHEA:27409"/>
        <dbReference type="Rhea" id="RHEA-COMP:9537"/>
        <dbReference type="Rhea" id="RHEA-COMP:9539"/>
        <dbReference type="ChEBI" id="CHEBI:16374"/>
        <dbReference type="ChEBI" id="CHEBI:18151"/>
        <dbReference type="ChEBI" id="CHEBI:57306"/>
        <dbReference type="ChEBI" id="CHEBI:57307"/>
        <dbReference type="EC" id="1.3.5.3"/>
    </reaction>
</comment>
<comment type="catalytic activity">
    <reaction evidence="7">
        <text>protoporphyrinogen IX + 3 a quinone = protoporphyrin IX + 3 a quinol</text>
        <dbReference type="Rhea" id="RHEA:65032"/>
        <dbReference type="ChEBI" id="CHEBI:24646"/>
        <dbReference type="ChEBI" id="CHEBI:57306"/>
        <dbReference type="ChEBI" id="CHEBI:57307"/>
        <dbReference type="ChEBI" id="CHEBI:132124"/>
        <dbReference type="EC" id="1.3.5.3"/>
    </reaction>
</comment>
<name>A0A068RE92_9GAMM</name>
<keyword evidence="1 7" id="KW-0285">Flavoprotein</keyword>
<dbReference type="EC" id="1.3.5.3" evidence="7"/>
<dbReference type="PANTHER" id="PTHR38030">
    <property type="entry name" value="PROTOPORPHYRINOGEN IX DEHYDROGENASE [MENAQUINONE]"/>
    <property type="match status" value="1"/>
</dbReference>
<reference evidence="9" key="2">
    <citation type="journal article" date="2014" name="Genome Biol. Evol.">
        <title>Settling down: the genome of Serratia symbiotica from the aphid Cinara tujafilina zooms in on the process of accommodation to a cooperative intracellular life.</title>
        <authorList>
            <person name="Manzano-Marin A."/>
            <person name="Latorre A."/>
        </authorList>
    </citation>
    <scope>NUCLEOTIDE SEQUENCE</scope>
    <source>
        <strain evidence="9">SCt-VLC</strain>
    </source>
</reference>
<dbReference type="GO" id="GO:0004729">
    <property type="term" value="F:oxygen-dependent protoporphyrinogen oxidase activity"/>
    <property type="evidence" value="ECO:0007669"/>
    <property type="project" value="InterPro"/>
</dbReference>
<organism evidence="9">
    <name type="scientific">Serratia symbiotica SCt-VLC</name>
    <dbReference type="NCBI Taxonomy" id="1347341"/>
    <lineage>
        <taxon>Bacteria</taxon>
        <taxon>Pseudomonadati</taxon>
        <taxon>Pseudomonadota</taxon>
        <taxon>Gammaproteobacteria</taxon>
        <taxon>Enterobacterales</taxon>
        <taxon>Yersiniaceae</taxon>
        <taxon>Serratia</taxon>
        <taxon>Serratia symbiotica</taxon>
    </lineage>
</organism>
<evidence type="ECO:0000256" key="4">
    <source>
        <dbReference type="ARBA" id="ARBA00023002"/>
    </source>
</evidence>
<keyword evidence="4 7" id="KW-0560">Oxidoreductase</keyword>
<dbReference type="PANTHER" id="PTHR38030:SF2">
    <property type="entry name" value="PROTOPORPHYRINOGEN IX DEHYDROGENASE [QUINONE]"/>
    <property type="match status" value="1"/>
</dbReference>
<keyword evidence="2 7" id="KW-0288">FMN</keyword>
<dbReference type="GO" id="GO:0010181">
    <property type="term" value="F:FMN binding"/>
    <property type="evidence" value="ECO:0007669"/>
    <property type="project" value="UniProtKB-UniRule"/>
</dbReference>
<evidence type="ECO:0000256" key="7">
    <source>
        <dbReference type="HAMAP-Rule" id="MF_00853"/>
    </source>
</evidence>
<protein>
    <recommendedName>
        <fullName evidence="7">Protoporphyrinogen IX dehydrogenase [quinone]</fullName>
        <ecNumber evidence="7">1.3.5.3</ecNumber>
    </recommendedName>
    <alternativeName>
        <fullName evidence="7">Protoporphyrinogen IX dehydrogenase [menaquinone]</fullName>
    </alternativeName>
    <alternativeName>
        <fullName evidence="7">Protoporphyrinogen IX dehydrogenase [ubiquinone]</fullName>
    </alternativeName>
    <alternativeName>
        <fullName evidence="7">Protoporphyrinogen oxidase</fullName>
        <shortName evidence="7">PPO</shortName>
    </alternativeName>
</protein>
<comment type="similarity">
    <text evidence="7">Belongs to the HemG family.</text>
</comment>
<evidence type="ECO:0000256" key="1">
    <source>
        <dbReference type="ARBA" id="ARBA00022630"/>
    </source>
</evidence>
<dbReference type="SUPFAM" id="SSF52218">
    <property type="entry name" value="Flavoproteins"/>
    <property type="match status" value="1"/>
</dbReference>
<dbReference type="RefSeq" id="WP_040264179.1">
    <property type="nucleotide sequence ID" value="NZ_FR904245.1"/>
</dbReference>
<comment type="catalytic activity">
    <reaction evidence="7">
        <text>protoporphyrinogen IX + 3 a ubiquinone = protoporphyrin IX + 3 a ubiquinol</text>
        <dbReference type="Rhea" id="RHEA:63936"/>
        <dbReference type="Rhea" id="RHEA-COMP:9565"/>
        <dbReference type="Rhea" id="RHEA-COMP:9566"/>
        <dbReference type="ChEBI" id="CHEBI:16389"/>
        <dbReference type="ChEBI" id="CHEBI:17976"/>
        <dbReference type="ChEBI" id="CHEBI:57306"/>
        <dbReference type="ChEBI" id="CHEBI:57307"/>
    </reaction>
</comment>
<gene>
    <name evidence="7 9" type="primary">hemG</name>
    <name evidence="9" type="ORF">SCTVLC_2634</name>
</gene>
<accession>A0A068RE92</accession>
<dbReference type="EMBL" id="FR904245">
    <property type="protein sequence ID" value="CDG49257.1"/>
    <property type="molecule type" value="Genomic_DNA"/>
</dbReference>
<reference evidence="9" key="1">
    <citation type="submission" date="2013-06" db="EMBL/GenBank/DDBJ databases">
        <authorList>
            <person name="Mazano-Marin A."/>
        </authorList>
    </citation>
    <scope>NUCLEOTIDE SEQUENCE</scope>
    <source>
        <strain evidence="9">SCt-VLC</strain>
    </source>
</reference>
<dbReference type="InterPro" id="IPR026816">
    <property type="entry name" value="Flavodoxin_dom"/>
</dbReference>
<dbReference type="HAMAP" id="MF_00853">
    <property type="entry name" value="HemG"/>
    <property type="match status" value="1"/>
</dbReference>
<dbReference type="AlphaFoldDB" id="A0A068RE92"/>
<evidence type="ECO:0000256" key="5">
    <source>
        <dbReference type="ARBA" id="ARBA00023136"/>
    </source>
</evidence>
<evidence type="ECO:0000259" key="8">
    <source>
        <dbReference type="Pfam" id="PF12724"/>
    </source>
</evidence>
<dbReference type="NCBIfam" id="NF008316">
    <property type="entry name" value="PRK11104.1"/>
    <property type="match status" value="1"/>
</dbReference>
<proteinExistence type="inferred from homology"/>
<keyword evidence="6 7" id="KW-0627">Porphyrin biosynthesis</keyword>